<evidence type="ECO:0000256" key="5">
    <source>
        <dbReference type="ARBA" id="ARBA00022884"/>
    </source>
</evidence>
<evidence type="ECO:0000256" key="4">
    <source>
        <dbReference type="ARBA" id="ARBA00022730"/>
    </source>
</evidence>
<protein>
    <recommendedName>
        <fullName evidence="9 10">Large ribosomal subunit protein uL22</fullName>
    </recommendedName>
</protein>
<keyword evidence="7 10" id="KW-0687">Ribonucleoprotein</keyword>
<dbReference type="EMBL" id="AGBB01000061">
    <property type="protein sequence ID" value="EGY80166.1"/>
    <property type="molecule type" value="Genomic_DNA"/>
</dbReference>
<keyword evidence="4 10" id="KW-0699">rRNA-binding</keyword>
<keyword evidence="6 10" id="KW-0689">Ribosomal protein</keyword>
<comment type="similarity">
    <text evidence="2 10 11">Belongs to the universal ribosomal protein uL22 family.</text>
</comment>
<dbReference type="HAMAP" id="MF_01331_B">
    <property type="entry name" value="Ribosomal_uL22_B"/>
    <property type="match status" value="1"/>
</dbReference>
<comment type="function">
    <text evidence="1 10">The globular domain of the protein is located near the polypeptide exit tunnel on the outside of the subunit, while an extended beta-hairpin is found that lines the wall of the exit tunnel in the center of the 70S ribosome.</text>
</comment>
<dbReference type="GO" id="GO:0022625">
    <property type="term" value="C:cytosolic large ribosomal subunit"/>
    <property type="evidence" value="ECO:0007669"/>
    <property type="project" value="TreeGrafter"/>
</dbReference>
<proteinExistence type="inferred from homology"/>
<accession>G4D2S0</accession>
<evidence type="ECO:0000256" key="12">
    <source>
        <dbReference type="RuleBase" id="RU004006"/>
    </source>
</evidence>
<dbReference type="PANTHER" id="PTHR13501">
    <property type="entry name" value="CHLOROPLAST 50S RIBOSOMAL PROTEIN L22-RELATED"/>
    <property type="match status" value="1"/>
</dbReference>
<comment type="caution">
    <text evidence="14">The sequence shown here is derived from an EMBL/GenBank/DDBJ whole genome shotgun (WGS) entry which is preliminary data.</text>
</comment>
<comment type="function">
    <text evidence="8">This protein binds specifically to 23S rRNA; its binding is stimulated by other ribosomal proteins, e.g. L4, L17, and L20. It is important during the early stages of 50S assembly. It makes multiple contacts with different domains of the 23S rRNA in the assembled 50S subunit and ribosome.</text>
</comment>
<dbReference type="InterPro" id="IPR047867">
    <property type="entry name" value="Ribosomal_uL22_bac/org-type"/>
</dbReference>
<dbReference type="InterPro" id="IPR005727">
    <property type="entry name" value="Ribosomal_uL22_bac/chlpt-type"/>
</dbReference>
<dbReference type="NCBIfam" id="TIGR01044">
    <property type="entry name" value="rplV_bact"/>
    <property type="match status" value="1"/>
</dbReference>
<dbReference type="eggNOG" id="COG0091">
    <property type="taxonomic scope" value="Bacteria"/>
</dbReference>
<dbReference type="PANTHER" id="PTHR13501:SF8">
    <property type="entry name" value="LARGE RIBOSOMAL SUBUNIT PROTEIN UL22M"/>
    <property type="match status" value="1"/>
</dbReference>
<organism evidence="14 15">
    <name type="scientific">Peptoniphilus indolicus ATCC 29427</name>
    <dbReference type="NCBI Taxonomy" id="997350"/>
    <lineage>
        <taxon>Bacteria</taxon>
        <taxon>Bacillati</taxon>
        <taxon>Bacillota</taxon>
        <taxon>Tissierellia</taxon>
        <taxon>Tissierellales</taxon>
        <taxon>Peptoniphilaceae</taxon>
        <taxon>Peptoniphilus</taxon>
    </lineage>
</organism>
<dbReference type="GO" id="GO:0003735">
    <property type="term" value="F:structural constituent of ribosome"/>
    <property type="evidence" value="ECO:0007669"/>
    <property type="project" value="InterPro"/>
</dbReference>
<keyword evidence="15" id="KW-1185">Reference proteome</keyword>
<evidence type="ECO:0000256" key="1">
    <source>
        <dbReference type="ARBA" id="ARBA00003478"/>
    </source>
</evidence>
<keyword evidence="5 10" id="KW-0694">RNA-binding</keyword>
<dbReference type="InterPro" id="IPR001063">
    <property type="entry name" value="Ribosomal_uL22"/>
</dbReference>
<dbReference type="AlphaFoldDB" id="G4D2S0"/>
<dbReference type="InterPro" id="IPR036394">
    <property type="entry name" value="Ribosomal_uL22_sf"/>
</dbReference>
<name>G4D2S0_9FIRM</name>
<dbReference type="GO" id="GO:0006412">
    <property type="term" value="P:translation"/>
    <property type="evidence" value="ECO:0007669"/>
    <property type="project" value="UniProtKB-UniRule"/>
</dbReference>
<gene>
    <name evidence="10 14" type="primary">rplV</name>
    <name evidence="14" type="ORF">HMPREF9129_0700</name>
</gene>
<comment type="subunit">
    <text evidence="3 10 12">Part of the 50S ribosomal subunit.</text>
</comment>
<evidence type="ECO:0000256" key="6">
    <source>
        <dbReference type="ARBA" id="ARBA00022980"/>
    </source>
</evidence>
<evidence type="ECO:0000256" key="7">
    <source>
        <dbReference type="ARBA" id="ARBA00023274"/>
    </source>
</evidence>
<dbReference type="SUPFAM" id="SSF54843">
    <property type="entry name" value="Ribosomal protein L22"/>
    <property type="match status" value="1"/>
</dbReference>
<sequence>MLLRTKRLQGSKRGDKMEARAIAKYVRISPLKVNYICAEIRGKQVDEALSMLKFTPKRGAKELYKVLHSAVANAENNLNIDRENLYVKNAFANDGPTMKRFRPKAKGMAYPILKRSSHIGVVVAEME</sequence>
<evidence type="ECO:0000256" key="3">
    <source>
        <dbReference type="ARBA" id="ARBA00011838"/>
    </source>
</evidence>
<evidence type="ECO:0000313" key="15">
    <source>
        <dbReference type="Proteomes" id="UP000003422"/>
    </source>
</evidence>
<evidence type="ECO:0000256" key="13">
    <source>
        <dbReference type="RuleBase" id="RU004008"/>
    </source>
</evidence>
<reference evidence="14 15" key="1">
    <citation type="submission" date="2011-06" db="EMBL/GenBank/DDBJ databases">
        <authorList>
            <person name="Muzny D."/>
            <person name="Qin X."/>
            <person name="Deng J."/>
            <person name="Jiang H."/>
            <person name="Liu Y."/>
            <person name="Qu J."/>
            <person name="Song X.-Z."/>
            <person name="Zhang L."/>
            <person name="Thornton R."/>
            <person name="Coyle M."/>
            <person name="Francisco L."/>
            <person name="Jackson L."/>
            <person name="Javaid M."/>
            <person name="Korchina V."/>
            <person name="Kovar C."/>
            <person name="Mata R."/>
            <person name="Mathew T."/>
            <person name="Ngo R."/>
            <person name="Nguyen L."/>
            <person name="Nguyen N."/>
            <person name="Okwuonu G."/>
            <person name="Ongeri F."/>
            <person name="Pham C."/>
            <person name="Simmons D."/>
            <person name="Wilczek-Boney K."/>
            <person name="Hale W."/>
            <person name="Jakkamsetti A."/>
            <person name="Pham P."/>
            <person name="Ruth R."/>
            <person name="San Lucas F."/>
            <person name="Warren J."/>
            <person name="Zhang J."/>
            <person name="Zhao Z."/>
            <person name="Zhou C."/>
            <person name="Zhu D."/>
            <person name="Lee S."/>
            <person name="Bess C."/>
            <person name="Blankenburg K."/>
            <person name="Forbes L."/>
            <person name="Fu Q."/>
            <person name="Gubbala S."/>
            <person name="Hirani K."/>
            <person name="Jayaseelan J.C."/>
            <person name="Lara F."/>
            <person name="Munidasa M."/>
            <person name="Palculict T."/>
            <person name="Patil S."/>
            <person name="Pu L.-L."/>
            <person name="Saada N."/>
            <person name="Tang L."/>
            <person name="Weissenberger G."/>
            <person name="Zhu Y."/>
            <person name="Hemphill L."/>
            <person name="Shang Y."/>
            <person name="Youmans B."/>
            <person name="Ayvaz T."/>
            <person name="Ross M."/>
            <person name="Santibanez J."/>
            <person name="Aqrawi P."/>
            <person name="Gross S."/>
            <person name="Joshi V."/>
            <person name="Fowler G."/>
            <person name="Nazareth L."/>
            <person name="Reid J."/>
            <person name="Worley K."/>
            <person name="Petrosino J."/>
            <person name="Highlander S."/>
            <person name="Gibbs R."/>
        </authorList>
    </citation>
    <scope>NUCLEOTIDE SEQUENCE [LARGE SCALE GENOMIC DNA]</scope>
    <source>
        <strain evidence="14 15">ATCC 29427</strain>
    </source>
</reference>
<dbReference type="CDD" id="cd00336">
    <property type="entry name" value="Ribosomal_L22"/>
    <property type="match status" value="1"/>
</dbReference>
<dbReference type="Pfam" id="PF00237">
    <property type="entry name" value="Ribosomal_L22"/>
    <property type="match status" value="1"/>
</dbReference>
<dbReference type="HOGENOM" id="CLU_083987_3_3_9"/>
<evidence type="ECO:0000256" key="10">
    <source>
        <dbReference type="HAMAP-Rule" id="MF_01331"/>
    </source>
</evidence>
<evidence type="ECO:0000256" key="11">
    <source>
        <dbReference type="RuleBase" id="RU004005"/>
    </source>
</evidence>
<evidence type="ECO:0000313" key="14">
    <source>
        <dbReference type="EMBL" id="EGY80166.1"/>
    </source>
</evidence>
<dbReference type="GO" id="GO:0019843">
    <property type="term" value="F:rRNA binding"/>
    <property type="evidence" value="ECO:0007669"/>
    <property type="project" value="UniProtKB-UniRule"/>
</dbReference>
<dbReference type="PATRIC" id="fig|997350.3.peg.676"/>
<comment type="function">
    <text evidence="10 13">This protein binds specifically to 23S rRNA; its binding is stimulated by other ribosomal proteins, e.g., L4, L17, and L20. It is important during the early stages of 50S assembly. It makes multiple contacts with different domains of the 23S rRNA in the assembled 50S subunit and ribosome.</text>
</comment>
<dbReference type="Proteomes" id="UP000003422">
    <property type="component" value="Unassembled WGS sequence"/>
</dbReference>
<evidence type="ECO:0000256" key="2">
    <source>
        <dbReference type="ARBA" id="ARBA00009451"/>
    </source>
</evidence>
<dbReference type="Gene3D" id="3.90.470.10">
    <property type="entry name" value="Ribosomal protein L22/L17"/>
    <property type="match status" value="1"/>
</dbReference>
<evidence type="ECO:0000256" key="9">
    <source>
        <dbReference type="ARBA" id="ARBA00035207"/>
    </source>
</evidence>
<dbReference type="STRING" id="997350.HMPREF9129_0700"/>
<evidence type="ECO:0000256" key="8">
    <source>
        <dbReference type="ARBA" id="ARBA00025084"/>
    </source>
</evidence>